<evidence type="ECO:0000313" key="2">
    <source>
        <dbReference type="EMBL" id="RAN92624.1"/>
    </source>
</evidence>
<comment type="caution">
    <text evidence="2">The sequence shown here is derived from an EMBL/GenBank/DDBJ whole genome shotgun (WGS) entry which is preliminary data.</text>
</comment>
<keyword evidence="1" id="KW-0472">Membrane</keyword>
<evidence type="ECO:0000256" key="1">
    <source>
        <dbReference type="SAM" id="Phobius"/>
    </source>
</evidence>
<feature type="transmembrane region" description="Helical" evidence="1">
    <location>
        <begin position="55"/>
        <end position="77"/>
    </location>
</feature>
<dbReference type="EMBL" id="PXXW01000055">
    <property type="protein sequence ID" value="RAN92624.1"/>
    <property type="molecule type" value="Genomic_DNA"/>
</dbReference>
<keyword evidence="3" id="KW-1185">Reference proteome</keyword>
<accession>A0ABX9CAG4</accession>
<evidence type="ECO:0000313" key="3">
    <source>
        <dbReference type="Proteomes" id="UP000249334"/>
    </source>
</evidence>
<protein>
    <submittedName>
        <fullName evidence="2">Uncharacterized protein</fullName>
    </submittedName>
</protein>
<keyword evidence="1" id="KW-1133">Transmembrane helix</keyword>
<reference evidence="2 3" key="1">
    <citation type="submission" date="2018-03" db="EMBL/GenBank/DDBJ databases">
        <title>Genomic framework for the identification of Micromonospora saelicesensis and Micromonospora noduli.</title>
        <authorList>
            <person name="Riesco R."/>
            <person name="Trujillo M.E."/>
        </authorList>
    </citation>
    <scope>NUCLEOTIDE SEQUENCE [LARGE SCALE GENOMIC DNA]</scope>
    <source>
        <strain evidence="2 3">GAR05</strain>
    </source>
</reference>
<dbReference type="Proteomes" id="UP000249334">
    <property type="component" value="Unassembled WGS sequence"/>
</dbReference>
<keyword evidence="1" id="KW-0812">Transmembrane</keyword>
<gene>
    <name evidence="2" type="ORF">GAR05_06116</name>
</gene>
<dbReference type="RefSeq" id="WP_258401552.1">
    <property type="nucleotide sequence ID" value="NZ_PXXW01000055.1"/>
</dbReference>
<proteinExistence type="predicted"/>
<sequence length="78" mass="8605">MGVYAIHHRRKPATSMPINTTDDYCRAGCWTPPGREHGIACPAVETHPPLFFRGFLHALPIALALDAILLALLIWSLT</sequence>
<organism evidence="2 3">
    <name type="scientific">Micromonospora saelicesensis</name>
    <dbReference type="NCBI Taxonomy" id="285676"/>
    <lineage>
        <taxon>Bacteria</taxon>
        <taxon>Bacillati</taxon>
        <taxon>Actinomycetota</taxon>
        <taxon>Actinomycetes</taxon>
        <taxon>Micromonosporales</taxon>
        <taxon>Micromonosporaceae</taxon>
        <taxon>Micromonospora</taxon>
    </lineage>
</organism>
<name>A0ABX9CAG4_9ACTN</name>